<evidence type="ECO:0000256" key="1">
    <source>
        <dbReference type="SAM" id="Phobius"/>
    </source>
</evidence>
<gene>
    <name evidence="2" type="ORF">UFOPK2243_00482</name>
</gene>
<dbReference type="AlphaFoldDB" id="A0A6J6KMK9"/>
<keyword evidence="1" id="KW-0812">Transmembrane</keyword>
<proteinExistence type="predicted"/>
<reference evidence="2" key="1">
    <citation type="submission" date="2020-05" db="EMBL/GenBank/DDBJ databases">
        <authorList>
            <person name="Chiriac C."/>
            <person name="Salcher M."/>
            <person name="Ghai R."/>
            <person name="Kavagutti S V."/>
        </authorList>
    </citation>
    <scope>NUCLEOTIDE SEQUENCE</scope>
</reference>
<organism evidence="2">
    <name type="scientific">freshwater metagenome</name>
    <dbReference type="NCBI Taxonomy" id="449393"/>
    <lineage>
        <taxon>unclassified sequences</taxon>
        <taxon>metagenomes</taxon>
        <taxon>ecological metagenomes</taxon>
    </lineage>
</organism>
<sequence length="40" mass="4525">MPIEILIVVAYAVLVLVIATRFDRPRKKNPRITGRGGDFE</sequence>
<keyword evidence="1" id="KW-0472">Membrane</keyword>
<feature type="transmembrane region" description="Helical" evidence="1">
    <location>
        <begin position="6"/>
        <end position="22"/>
    </location>
</feature>
<protein>
    <submittedName>
        <fullName evidence="2">Unannotated protein</fullName>
    </submittedName>
</protein>
<keyword evidence="1" id="KW-1133">Transmembrane helix</keyword>
<dbReference type="EMBL" id="CAEZWL010000008">
    <property type="protein sequence ID" value="CAB4650861.1"/>
    <property type="molecule type" value="Genomic_DNA"/>
</dbReference>
<evidence type="ECO:0000313" key="2">
    <source>
        <dbReference type="EMBL" id="CAB4650861.1"/>
    </source>
</evidence>
<name>A0A6J6KMK9_9ZZZZ</name>
<accession>A0A6J6KMK9</accession>